<name>A0A8T0QTC9_PANVG</name>
<gene>
    <name evidence="1" type="ORF">PVAP13_6NG025183</name>
</gene>
<dbReference type="AlphaFoldDB" id="A0A8T0QTC9"/>
<reference evidence="1" key="1">
    <citation type="submission" date="2020-05" db="EMBL/GenBank/DDBJ databases">
        <title>WGS assembly of Panicum virgatum.</title>
        <authorList>
            <person name="Lovell J.T."/>
            <person name="Jenkins J."/>
            <person name="Shu S."/>
            <person name="Juenger T.E."/>
            <person name="Schmutz J."/>
        </authorList>
    </citation>
    <scope>NUCLEOTIDE SEQUENCE</scope>
    <source>
        <strain evidence="1">AP13</strain>
    </source>
</reference>
<evidence type="ECO:0000313" key="2">
    <source>
        <dbReference type="Proteomes" id="UP000823388"/>
    </source>
</evidence>
<accession>A0A8T0QTC9</accession>
<comment type="caution">
    <text evidence="1">The sequence shown here is derived from an EMBL/GenBank/DDBJ whole genome shotgun (WGS) entry which is preliminary data.</text>
</comment>
<dbReference type="Proteomes" id="UP000823388">
    <property type="component" value="Chromosome 6N"/>
</dbReference>
<proteinExistence type="predicted"/>
<sequence length="62" mass="6868">MADGQKDKSSAIWFATGADRKLSKMIMRCRLPGQMLVVGKPEYRTVIEASMVSVIPACFLCM</sequence>
<dbReference type="EMBL" id="CM029048">
    <property type="protein sequence ID" value="KAG2576472.1"/>
    <property type="molecule type" value="Genomic_DNA"/>
</dbReference>
<protein>
    <submittedName>
        <fullName evidence="1">Uncharacterized protein</fullName>
    </submittedName>
</protein>
<keyword evidence="2" id="KW-1185">Reference proteome</keyword>
<evidence type="ECO:0000313" key="1">
    <source>
        <dbReference type="EMBL" id="KAG2576472.1"/>
    </source>
</evidence>
<organism evidence="1 2">
    <name type="scientific">Panicum virgatum</name>
    <name type="common">Blackwell switchgrass</name>
    <dbReference type="NCBI Taxonomy" id="38727"/>
    <lineage>
        <taxon>Eukaryota</taxon>
        <taxon>Viridiplantae</taxon>
        <taxon>Streptophyta</taxon>
        <taxon>Embryophyta</taxon>
        <taxon>Tracheophyta</taxon>
        <taxon>Spermatophyta</taxon>
        <taxon>Magnoliopsida</taxon>
        <taxon>Liliopsida</taxon>
        <taxon>Poales</taxon>
        <taxon>Poaceae</taxon>
        <taxon>PACMAD clade</taxon>
        <taxon>Panicoideae</taxon>
        <taxon>Panicodae</taxon>
        <taxon>Paniceae</taxon>
        <taxon>Panicinae</taxon>
        <taxon>Panicum</taxon>
        <taxon>Panicum sect. Hiantes</taxon>
    </lineage>
</organism>